<name>A0ABV7WTD1_9GAMM</name>
<accession>A0ABV7WTD1</accession>
<feature type="domain" description="PepSY" evidence="13">
    <location>
        <begin position="157"/>
        <end position="193"/>
    </location>
</feature>
<protein>
    <submittedName>
        <fullName evidence="16">M4 family metallopeptidase</fullName>
    </submittedName>
</protein>
<evidence type="ECO:0000313" key="16">
    <source>
        <dbReference type="EMBL" id="MFC3702477.1"/>
    </source>
</evidence>
<dbReference type="Pfam" id="PF07504">
    <property type="entry name" value="FTP"/>
    <property type="match status" value="1"/>
</dbReference>
<evidence type="ECO:0000256" key="8">
    <source>
        <dbReference type="ARBA" id="ARBA00023049"/>
    </source>
</evidence>
<dbReference type="Pfam" id="PF04151">
    <property type="entry name" value="PPC"/>
    <property type="match status" value="2"/>
</dbReference>
<feature type="domain" description="Peptidase M4" evidence="11">
    <location>
        <begin position="209"/>
        <end position="344"/>
    </location>
</feature>
<dbReference type="PRINTS" id="PR00730">
    <property type="entry name" value="THERMOLYSIN"/>
</dbReference>
<evidence type="ECO:0000256" key="9">
    <source>
        <dbReference type="ARBA" id="ARBA00023145"/>
    </source>
</evidence>
<evidence type="ECO:0000256" key="7">
    <source>
        <dbReference type="ARBA" id="ARBA00022833"/>
    </source>
</evidence>
<evidence type="ECO:0000256" key="2">
    <source>
        <dbReference type="ARBA" id="ARBA00009388"/>
    </source>
</evidence>
<dbReference type="Gene3D" id="1.10.390.10">
    <property type="entry name" value="Neutral Protease Domain 2"/>
    <property type="match status" value="1"/>
</dbReference>
<dbReference type="InterPro" id="IPR050728">
    <property type="entry name" value="Zinc_Metalloprotease_M4"/>
</dbReference>
<comment type="cofactor">
    <cofactor evidence="1">
        <name>Zn(2+)</name>
        <dbReference type="ChEBI" id="CHEBI:29105"/>
    </cofactor>
</comment>
<dbReference type="RefSeq" id="WP_290282067.1">
    <property type="nucleotide sequence ID" value="NZ_JAUFQI010000001.1"/>
</dbReference>
<evidence type="ECO:0000259" key="15">
    <source>
        <dbReference type="Pfam" id="PF07504"/>
    </source>
</evidence>
<evidence type="ECO:0000313" key="17">
    <source>
        <dbReference type="Proteomes" id="UP001595710"/>
    </source>
</evidence>
<dbReference type="Pfam" id="PF02868">
    <property type="entry name" value="Peptidase_M4_C"/>
    <property type="match status" value="1"/>
</dbReference>
<dbReference type="InterPro" id="IPR011096">
    <property type="entry name" value="FTP_domain"/>
</dbReference>
<dbReference type="Gene3D" id="3.10.450.40">
    <property type="match status" value="1"/>
</dbReference>
<dbReference type="PANTHER" id="PTHR33794">
    <property type="entry name" value="BACILLOLYSIN"/>
    <property type="match status" value="1"/>
</dbReference>
<evidence type="ECO:0000259" key="11">
    <source>
        <dbReference type="Pfam" id="PF01447"/>
    </source>
</evidence>
<comment type="similarity">
    <text evidence="2">Belongs to the peptidase M4 family.</text>
</comment>
<dbReference type="Gene3D" id="2.60.120.380">
    <property type="match status" value="2"/>
</dbReference>
<feature type="domain" description="Peptidase C-terminal archaeal/bacterial" evidence="14">
    <location>
        <begin position="524"/>
        <end position="590"/>
    </location>
</feature>
<feature type="domain" description="Peptidase C-terminal archaeal/bacterial" evidence="14">
    <location>
        <begin position="628"/>
        <end position="693"/>
    </location>
</feature>
<keyword evidence="4" id="KW-0479">Metal-binding</keyword>
<keyword evidence="9" id="KW-0865">Zymogen</keyword>
<dbReference type="InterPro" id="IPR007280">
    <property type="entry name" value="Peptidase_C_arc/bac"/>
</dbReference>
<evidence type="ECO:0000256" key="10">
    <source>
        <dbReference type="SAM" id="SignalP"/>
    </source>
</evidence>
<dbReference type="SUPFAM" id="SSF89260">
    <property type="entry name" value="Collagen-binding domain"/>
    <property type="match status" value="1"/>
</dbReference>
<evidence type="ECO:0000256" key="3">
    <source>
        <dbReference type="ARBA" id="ARBA00022670"/>
    </source>
</evidence>
<organism evidence="16 17">
    <name type="scientific">Reinekea marina</name>
    <dbReference type="NCBI Taxonomy" id="1310421"/>
    <lineage>
        <taxon>Bacteria</taxon>
        <taxon>Pseudomonadati</taxon>
        <taxon>Pseudomonadota</taxon>
        <taxon>Gammaproteobacteria</taxon>
        <taxon>Oceanospirillales</taxon>
        <taxon>Saccharospirillaceae</taxon>
        <taxon>Reinekea</taxon>
    </lineage>
</organism>
<dbReference type="InterPro" id="IPR025711">
    <property type="entry name" value="PepSY"/>
</dbReference>
<comment type="caution">
    <text evidence="16">The sequence shown here is derived from an EMBL/GenBank/DDBJ whole genome shotgun (WGS) entry which is preliminary data.</text>
</comment>
<sequence>MKHFKFSLLVSGCLLASATTFAADRVPATEVHLSQGIMASQANASSVQLVKSRRLANDVTVEKYQQTYQGVPIWGEIITRSASANASASLAGDYVTNIASDLPQMTPTYDGKEILNYALEQHSLRTQGVRPSQSAIKNKLMQLENKQQNLWVRLNDNDEAQLVYLVSWMDYSAEPTRPHYFIDAMTGEVLEHWDGLAHRDATGPGGNEKTGQYFYGTDFPALNVDANCRMDSPNVETIDMQNRTTGGSVFQFTCPENTNRYANGAYSPLNDAHFFGNVVFNMFNDWYQTAPINTKLRMRVHYGNSYENAFWDGSQMTFGDGATRFYPLVSLDVSAHEVSHGFTEQNSGLVYSNQSGGMNEAFSDMSGEAAEFYMKGSNDWQVGADIFKSTGALRYMDDPTKDGKSIGHASNYTSGMDVHHSSGVFNRAFYLMATSPGWDTRKAFDVFVLANQTKWTPNSTFVQGACGALSAAQDLSYDTSVVVSAFNTVGVSTASCGGGSTVTPLDNGVPVTGLGGASGSTVMFKLDVPAEATDVTINISGGTGDADLYVRFGSEPTTSSYNCRPYKNGNNETCSFNPAQTGTYYVMIRGYSTYSGVTLTGSYATGTGQPTSGTETNLSGVTGSWKHFEINVPAGATNLTASISGGSGDADLYVRQGSQPTTSQYNCRPYRNGNNETCSENAPAAGTWWVSIRAYSSYSGVTMNWDIN</sequence>
<dbReference type="InterPro" id="IPR027268">
    <property type="entry name" value="Peptidase_M4/M1_CTD_sf"/>
</dbReference>
<evidence type="ECO:0000256" key="1">
    <source>
        <dbReference type="ARBA" id="ARBA00001947"/>
    </source>
</evidence>
<evidence type="ECO:0000259" key="12">
    <source>
        <dbReference type="Pfam" id="PF02868"/>
    </source>
</evidence>
<dbReference type="Gene3D" id="3.10.450.490">
    <property type="match status" value="1"/>
</dbReference>
<evidence type="ECO:0000256" key="4">
    <source>
        <dbReference type="ARBA" id="ARBA00022723"/>
    </source>
</evidence>
<feature type="domain" description="FTP" evidence="15">
    <location>
        <begin position="48"/>
        <end position="79"/>
    </location>
</feature>
<evidence type="ECO:0000256" key="5">
    <source>
        <dbReference type="ARBA" id="ARBA00022729"/>
    </source>
</evidence>
<feature type="chain" id="PRO_5045495270" evidence="10">
    <location>
        <begin position="23"/>
        <end position="708"/>
    </location>
</feature>
<feature type="domain" description="Peptidase M4 C-terminal" evidence="12">
    <location>
        <begin position="347"/>
        <end position="491"/>
    </location>
</feature>
<evidence type="ECO:0000259" key="14">
    <source>
        <dbReference type="Pfam" id="PF04151"/>
    </source>
</evidence>
<dbReference type="Pfam" id="PF03413">
    <property type="entry name" value="PepSY"/>
    <property type="match status" value="1"/>
</dbReference>
<keyword evidence="8" id="KW-0482">Metalloprotease</keyword>
<gene>
    <name evidence="16" type="ORF">ACFOND_12575</name>
</gene>
<dbReference type="Pfam" id="PF01447">
    <property type="entry name" value="Peptidase_M4"/>
    <property type="match status" value="1"/>
</dbReference>
<dbReference type="Gene3D" id="3.10.170.10">
    <property type="match status" value="1"/>
</dbReference>
<feature type="signal peptide" evidence="10">
    <location>
        <begin position="1"/>
        <end position="22"/>
    </location>
</feature>
<evidence type="ECO:0000256" key="6">
    <source>
        <dbReference type="ARBA" id="ARBA00022801"/>
    </source>
</evidence>
<dbReference type="Proteomes" id="UP001595710">
    <property type="component" value="Unassembled WGS sequence"/>
</dbReference>
<dbReference type="EMBL" id="JBHRYN010000013">
    <property type="protein sequence ID" value="MFC3702477.1"/>
    <property type="molecule type" value="Genomic_DNA"/>
</dbReference>
<dbReference type="InterPro" id="IPR013856">
    <property type="entry name" value="Peptidase_M4_domain"/>
</dbReference>
<keyword evidence="7" id="KW-0862">Zinc</keyword>
<keyword evidence="5 10" id="KW-0732">Signal</keyword>
<proteinExistence type="inferred from homology"/>
<keyword evidence="6" id="KW-0378">Hydrolase</keyword>
<dbReference type="InterPro" id="IPR001570">
    <property type="entry name" value="Peptidase_M4_C_domain"/>
</dbReference>
<dbReference type="CDD" id="cd09597">
    <property type="entry name" value="M4_TLP"/>
    <property type="match status" value="1"/>
</dbReference>
<dbReference type="InterPro" id="IPR023612">
    <property type="entry name" value="Peptidase_M4"/>
</dbReference>
<evidence type="ECO:0000259" key="13">
    <source>
        <dbReference type="Pfam" id="PF03413"/>
    </source>
</evidence>
<reference evidence="17" key="1">
    <citation type="journal article" date="2019" name="Int. J. Syst. Evol. Microbiol.">
        <title>The Global Catalogue of Microorganisms (GCM) 10K type strain sequencing project: providing services to taxonomists for standard genome sequencing and annotation.</title>
        <authorList>
            <consortium name="The Broad Institute Genomics Platform"/>
            <consortium name="The Broad Institute Genome Sequencing Center for Infectious Disease"/>
            <person name="Wu L."/>
            <person name="Ma J."/>
        </authorList>
    </citation>
    <scope>NUCLEOTIDE SEQUENCE [LARGE SCALE GENOMIC DNA]</scope>
    <source>
        <strain evidence="17">CECT 8288</strain>
    </source>
</reference>
<dbReference type="PANTHER" id="PTHR33794:SF1">
    <property type="entry name" value="BACILLOLYSIN"/>
    <property type="match status" value="1"/>
</dbReference>
<keyword evidence="17" id="KW-1185">Reference proteome</keyword>
<keyword evidence="3" id="KW-0645">Protease</keyword>
<dbReference type="SUPFAM" id="SSF55486">
    <property type="entry name" value="Metalloproteases ('zincins'), catalytic domain"/>
    <property type="match status" value="1"/>
</dbReference>